<name>A0A3E3ICZ8_9FIRM</name>
<dbReference type="RefSeq" id="WP_117543373.1">
    <property type="nucleotide sequence ID" value="NZ_QVLV01000001.1"/>
</dbReference>
<dbReference type="GO" id="GO:0006465">
    <property type="term" value="P:signal peptide processing"/>
    <property type="evidence" value="ECO:0007669"/>
    <property type="project" value="TreeGrafter"/>
</dbReference>
<sequence>MAENLILCSFLGICSCYDCKKRTIPGWLLYTGILLGLIYAAMLLILGQYSWSAILTGVLPGTLMLLLCHITEGKLGSADGMMVIPIGLMHQWQRCTAEVIGACLLTFFLAAVLIISRKGNRNTQIPFAPFLCTAVVLVWIIELCAGIGVDN</sequence>
<keyword evidence="2" id="KW-0472">Membrane</keyword>
<keyword evidence="5" id="KW-1185">Reference proteome</keyword>
<reference evidence="4" key="1">
    <citation type="submission" date="2018-08" db="EMBL/GenBank/DDBJ databases">
        <title>A genome reference for cultivated species of the human gut microbiota.</title>
        <authorList>
            <person name="Zou Y."/>
            <person name="Xue W."/>
            <person name="Luo G."/>
        </authorList>
    </citation>
    <scope>NUCLEOTIDE SEQUENCE [LARGE SCALE GENOMIC DNA]</scope>
    <source>
        <strain evidence="4">TF05-5AC</strain>
    </source>
</reference>
<dbReference type="Pfam" id="PF01478">
    <property type="entry name" value="Peptidase_A24"/>
    <property type="match status" value="1"/>
</dbReference>
<evidence type="ECO:0000256" key="2">
    <source>
        <dbReference type="SAM" id="Phobius"/>
    </source>
</evidence>
<feature type="transmembrane region" description="Helical" evidence="2">
    <location>
        <begin position="127"/>
        <end position="149"/>
    </location>
</feature>
<comment type="caution">
    <text evidence="4">The sequence shown here is derived from an EMBL/GenBank/DDBJ whole genome shotgun (WGS) entry which is preliminary data.</text>
</comment>
<feature type="transmembrane region" description="Helical" evidence="2">
    <location>
        <begin position="91"/>
        <end position="115"/>
    </location>
</feature>
<dbReference type="GeneID" id="97985492"/>
<dbReference type="GO" id="GO:0005886">
    <property type="term" value="C:plasma membrane"/>
    <property type="evidence" value="ECO:0007669"/>
    <property type="project" value="TreeGrafter"/>
</dbReference>
<dbReference type="Proteomes" id="UP000260812">
    <property type="component" value="Unassembled WGS sequence"/>
</dbReference>
<protein>
    <submittedName>
        <fullName evidence="4">Prepilin peptidase</fullName>
    </submittedName>
</protein>
<accession>A0A3E3ICZ8</accession>
<evidence type="ECO:0000313" key="5">
    <source>
        <dbReference type="Proteomes" id="UP000260812"/>
    </source>
</evidence>
<proteinExistence type="inferred from homology"/>
<dbReference type="Gene3D" id="1.20.120.1220">
    <property type="match status" value="1"/>
</dbReference>
<organism evidence="4 5">
    <name type="scientific">Eisenbergiella massiliensis</name>
    <dbReference type="NCBI Taxonomy" id="1720294"/>
    <lineage>
        <taxon>Bacteria</taxon>
        <taxon>Bacillati</taxon>
        <taxon>Bacillota</taxon>
        <taxon>Clostridia</taxon>
        <taxon>Lachnospirales</taxon>
        <taxon>Lachnospiraceae</taxon>
        <taxon>Eisenbergiella</taxon>
    </lineage>
</organism>
<dbReference type="InterPro" id="IPR000045">
    <property type="entry name" value="Prepilin_IV_endopep_pep"/>
</dbReference>
<comment type="similarity">
    <text evidence="1">Belongs to the peptidase A24 family.</text>
</comment>
<feature type="transmembrane region" description="Helical" evidence="2">
    <location>
        <begin position="53"/>
        <end position="71"/>
    </location>
</feature>
<evidence type="ECO:0000256" key="1">
    <source>
        <dbReference type="ARBA" id="ARBA00005801"/>
    </source>
</evidence>
<dbReference type="EMBL" id="QVLV01000001">
    <property type="protein sequence ID" value="RGE64939.1"/>
    <property type="molecule type" value="Genomic_DNA"/>
</dbReference>
<keyword evidence="2" id="KW-0812">Transmembrane</keyword>
<evidence type="ECO:0000313" key="4">
    <source>
        <dbReference type="EMBL" id="RGE64939.1"/>
    </source>
</evidence>
<dbReference type="GO" id="GO:0004190">
    <property type="term" value="F:aspartic-type endopeptidase activity"/>
    <property type="evidence" value="ECO:0007669"/>
    <property type="project" value="InterPro"/>
</dbReference>
<dbReference type="PANTHER" id="PTHR30487">
    <property type="entry name" value="TYPE 4 PREPILIN-LIKE PROTEINS LEADER PEPTIDE-PROCESSING ENZYME"/>
    <property type="match status" value="1"/>
</dbReference>
<dbReference type="PANTHER" id="PTHR30487:SF0">
    <property type="entry name" value="PREPILIN LEADER PEPTIDASE_N-METHYLTRANSFERASE-RELATED"/>
    <property type="match status" value="1"/>
</dbReference>
<evidence type="ECO:0000259" key="3">
    <source>
        <dbReference type="Pfam" id="PF01478"/>
    </source>
</evidence>
<feature type="domain" description="Prepilin type IV endopeptidase peptidase" evidence="3">
    <location>
        <begin position="5"/>
        <end position="113"/>
    </location>
</feature>
<keyword evidence="2" id="KW-1133">Transmembrane helix</keyword>
<dbReference type="InterPro" id="IPR050882">
    <property type="entry name" value="Prepilin_peptidase/N-MTase"/>
</dbReference>
<dbReference type="AlphaFoldDB" id="A0A3E3ICZ8"/>
<feature type="transmembrane region" description="Helical" evidence="2">
    <location>
        <begin position="26"/>
        <end position="46"/>
    </location>
</feature>
<gene>
    <name evidence="4" type="ORF">DXC51_00985</name>
</gene>